<proteinExistence type="predicted"/>
<evidence type="ECO:0000313" key="3">
    <source>
        <dbReference type="Proteomes" id="UP000627521"/>
    </source>
</evidence>
<keyword evidence="1" id="KW-0732">Signal</keyword>
<evidence type="ECO:0000256" key="1">
    <source>
        <dbReference type="SAM" id="SignalP"/>
    </source>
</evidence>
<protein>
    <recommendedName>
        <fullName evidence="4">Lipoprotein</fullName>
    </recommendedName>
</protein>
<evidence type="ECO:0000313" key="2">
    <source>
        <dbReference type="EMBL" id="MBD3863937.1"/>
    </source>
</evidence>
<name>A0ABR8M123_9FLAO</name>
<dbReference type="Proteomes" id="UP000627521">
    <property type="component" value="Unassembled WGS sequence"/>
</dbReference>
<feature type="signal peptide" evidence="1">
    <location>
        <begin position="1"/>
        <end position="19"/>
    </location>
</feature>
<organism evidence="2 3">
    <name type="scientific">Olleya marilimosa</name>
    <dbReference type="NCBI Taxonomy" id="272164"/>
    <lineage>
        <taxon>Bacteria</taxon>
        <taxon>Pseudomonadati</taxon>
        <taxon>Bacteroidota</taxon>
        <taxon>Flavobacteriia</taxon>
        <taxon>Flavobacteriales</taxon>
        <taxon>Flavobacteriaceae</taxon>
    </lineage>
</organism>
<reference evidence="2 3" key="1">
    <citation type="submission" date="2020-09" db="EMBL/GenBank/DDBJ databases">
        <title>Bacillus nautilus sp. nov., Chryseoglobus crepusculi sp. nov, and Psychrobacter noctis sp. nov., isolated from deep-sea sponges from the equatorial Atlantic.</title>
        <authorList>
            <person name="Stennett H.L."/>
            <person name="Williams S.E."/>
        </authorList>
    </citation>
    <scope>NUCLEOTIDE SEQUENCE [LARGE SCALE GENOMIC DNA]</scope>
    <source>
        <strain evidence="2 3">28M-24</strain>
    </source>
</reference>
<keyword evidence="3" id="KW-1185">Reference proteome</keyword>
<gene>
    <name evidence="2" type="ORF">IEG06_10785</name>
</gene>
<dbReference type="PROSITE" id="PS51257">
    <property type="entry name" value="PROKAR_LIPOPROTEIN"/>
    <property type="match status" value="1"/>
</dbReference>
<comment type="caution">
    <text evidence="2">The sequence shown here is derived from an EMBL/GenBank/DDBJ whole genome shotgun (WGS) entry which is preliminary data.</text>
</comment>
<dbReference type="EMBL" id="JACXXH010000005">
    <property type="protein sequence ID" value="MBD3863937.1"/>
    <property type="molecule type" value="Genomic_DNA"/>
</dbReference>
<accession>A0ABR8M123</accession>
<feature type="chain" id="PRO_5045203680" description="Lipoprotein" evidence="1">
    <location>
        <begin position="20"/>
        <end position="276"/>
    </location>
</feature>
<evidence type="ECO:0008006" key="4">
    <source>
        <dbReference type="Google" id="ProtNLM"/>
    </source>
</evidence>
<dbReference type="RefSeq" id="WP_191101456.1">
    <property type="nucleotide sequence ID" value="NZ_JACXXH010000005.1"/>
</dbReference>
<sequence>MKKILLPLLSLAFVFLSCENEPLEGFDLDETGNTTGGGSVGGEAVIIGEPGGASTGDYWPMAAGNKWTYDYSVDGVADEDAIMEISNQEDYLGFPSYLYSSFFQNSTSTDGSTTGDVELNSYSSKNGGDYHFSVASTNINVGGFIEITQSAYGFIMLKDYLNVGESWTNTYTITTTTEVLIEDLPEVPTTNLNVIYHSEIMEKDSTVEVNGTSYSPVIKVKATTTYQLAGTPDSSAEYFYYFAKDVGLIKYEGSVFDADDNITSNVLGELNDVILN</sequence>